<feature type="domain" description="Solute-binding protein family 5" evidence="6">
    <location>
        <begin position="104"/>
        <end position="486"/>
    </location>
</feature>
<reference evidence="7 8" key="1">
    <citation type="submission" date="2023-07" db="EMBL/GenBank/DDBJ databases">
        <title>Genomic Encyclopedia of Type Strains, Phase IV (KMG-IV): sequencing the most valuable type-strain genomes for metagenomic binning, comparative biology and taxonomic classification.</title>
        <authorList>
            <person name="Goeker M."/>
        </authorList>
    </citation>
    <scope>NUCLEOTIDE SEQUENCE [LARGE SCALE GENOMIC DNA]</scope>
    <source>
        <strain evidence="7 8">DSM 25924</strain>
    </source>
</reference>
<dbReference type="Gene3D" id="3.40.190.10">
    <property type="entry name" value="Periplasmic binding protein-like II"/>
    <property type="match status" value="1"/>
</dbReference>
<dbReference type="SUPFAM" id="SSF53850">
    <property type="entry name" value="Periplasmic binding protein-like II"/>
    <property type="match status" value="1"/>
</dbReference>
<evidence type="ECO:0000256" key="4">
    <source>
        <dbReference type="ARBA" id="ARBA00022729"/>
    </source>
</evidence>
<evidence type="ECO:0000256" key="3">
    <source>
        <dbReference type="ARBA" id="ARBA00022448"/>
    </source>
</evidence>
<dbReference type="PROSITE" id="PS51257">
    <property type="entry name" value="PROKAR_LIPOPROTEIN"/>
    <property type="match status" value="1"/>
</dbReference>
<proteinExistence type="inferred from homology"/>
<comment type="similarity">
    <text evidence="2">Belongs to the bacterial solute-binding protein 5 family.</text>
</comment>
<feature type="chain" id="PRO_5046903394" evidence="5">
    <location>
        <begin position="28"/>
        <end position="591"/>
    </location>
</feature>
<comment type="caution">
    <text evidence="7">The sequence shown here is derived from an EMBL/GenBank/DDBJ whole genome shotgun (WGS) entry which is preliminary data.</text>
</comment>
<sequence>MGNHSMRKISSMVFIGLGLCMAVTGCASQTPSKGTAGQTVNGTADPTPGGTIIFAEPPQANLNWFFPLFNIQDDGVDNAQFINMLYKPLLWINNQFEIDWNSSIASKITYNRQGTVYHVFMNPKWHWSNGHPVTSKDILFSWHVIQAASAANAPSPWPYVGAGTGDIPNGIKSLKANGPYEFTVTLDHPANQQWFIYNGLIQLTPLPASAWDKYQNIQKEIKYLGDEATNPMFDTVVDGPFQLVSAVPNQSWTIVPNPRYSGHKSIVNKIIFQYEASNTAEFSGLRTGSINVGYLDPSQYGSRQALLSKGEVITPQYAFGYFETQLNMFPGSPVRRLFDKLYIRQALQMGIDNESIDQAVYHGFAPPLDGPIPQIPHTAFFDSQLSQNPYPYNPEKGKQLLEAHGWKLVNGIMTKGAQKLKFTMIYAAGSASEQNQVEIMKQDWAQEGIDVTLKSMPASTQESITYNAKNPGDWEMSNGLAWFYNGPGYYPSGGQLFATNAPSGFGYSNPEEDALIAATHQPYATPEEAMQAFYKYEYFTALHLPVLWDGNVATLAVHAPQVHGTVQYGNALTGFPQMNYWWVSSNAATSS</sequence>
<dbReference type="Gene3D" id="3.10.105.10">
    <property type="entry name" value="Dipeptide-binding Protein, Domain 3"/>
    <property type="match status" value="1"/>
</dbReference>
<dbReference type="InterPro" id="IPR039424">
    <property type="entry name" value="SBP_5"/>
</dbReference>
<dbReference type="EMBL" id="JAURUO010000007">
    <property type="protein sequence ID" value="MDP9728609.1"/>
    <property type="molecule type" value="Genomic_DNA"/>
</dbReference>
<protein>
    <submittedName>
        <fullName evidence="7">Peptide/nickel transport system substrate-binding protein</fullName>
    </submittedName>
</protein>
<evidence type="ECO:0000259" key="6">
    <source>
        <dbReference type="Pfam" id="PF00496"/>
    </source>
</evidence>
<dbReference type="PANTHER" id="PTHR30290:SF10">
    <property type="entry name" value="PERIPLASMIC OLIGOPEPTIDE-BINDING PROTEIN-RELATED"/>
    <property type="match status" value="1"/>
</dbReference>
<keyword evidence="8" id="KW-1185">Reference proteome</keyword>
<dbReference type="PANTHER" id="PTHR30290">
    <property type="entry name" value="PERIPLASMIC BINDING COMPONENT OF ABC TRANSPORTER"/>
    <property type="match status" value="1"/>
</dbReference>
<dbReference type="CDD" id="cd08513">
    <property type="entry name" value="PBP2_thermophilic_Hb8_like"/>
    <property type="match status" value="1"/>
</dbReference>
<keyword evidence="4 5" id="KW-0732">Signal</keyword>
<accession>A0ABT9LWF9</accession>
<dbReference type="Proteomes" id="UP001229209">
    <property type="component" value="Unassembled WGS sequence"/>
</dbReference>
<dbReference type="RefSeq" id="WP_306954255.1">
    <property type="nucleotide sequence ID" value="NZ_JAURUO010000007.1"/>
</dbReference>
<evidence type="ECO:0000256" key="1">
    <source>
        <dbReference type="ARBA" id="ARBA00004196"/>
    </source>
</evidence>
<evidence type="ECO:0000313" key="7">
    <source>
        <dbReference type="EMBL" id="MDP9728609.1"/>
    </source>
</evidence>
<evidence type="ECO:0000313" key="8">
    <source>
        <dbReference type="Proteomes" id="UP001229209"/>
    </source>
</evidence>
<dbReference type="InterPro" id="IPR000914">
    <property type="entry name" value="SBP_5_dom"/>
</dbReference>
<organism evidence="7 8">
    <name type="scientific">Alicyclobacillus tolerans</name>
    <dbReference type="NCBI Taxonomy" id="90970"/>
    <lineage>
        <taxon>Bacteria</taxon>
        <taxon>Bacillati</taxon>
        <taxon>Bacillota</taxon>
        <taxon>Bacilli</taxon>
        <taxon>Bacillales</taxon>
        <taxon>Alicyclobacillaceae</taxon>
        <taxon>Alicyclobacillus</taxon>
    </lineage>
</organism>
<evidence type="ECO:0000256" key="5">
    <source>
        <dbReference type="SAM" id="SignalP"/>
    </source>
</evidence>
<keyword evidence="3" id="KW-0813">Transport</keyword>
<dbReference type="PIRSF" id="PIRSF002741">
    <property type="entry name" value="MppA"/>
    <property type="match status" value="1"/>
</dbReference>
<name>A0ABT9LWF9_9BACL</name>
<dbReference type="Pfam" id="PF00496">
    <property type="entry name" value="SBP_bac_5"/>
    <property type="match status" value="1"/>
</dbReference>
<dbReference type="InterPro" id="IPR030678">
    <property type="entry name" value="Peptide/Ni-bd"/>
</dbReference>
<gene>
    <name evidence="7" type="ORF">J2S04_001559</name>
</gene>
<feature type="signal peptide" evidence="5">
    <location>
        <begin position="1"/>
        <end position="27"/>
    </location>
</feature>
<comment type="subcellular location">
    <subcellularLocation>
        <location evidence="1">Cell envelope</location>
    </subcellularLocation>
</comment>
<evidence type="ECO:0000256" key="2">
    <source>
        <dbReference type="ARBA" id="ARBA00005695"/>
    </source>
</evidence>